<keyword evidence="1" id="KW-0812">Transmembrane</keyword>
<accession>A0A090RUE6</accession>
<protein>
    <submittedName>
        <fullName evidence="2">Uncharacterized protein</fullName>
    </submittedName>
</protein>
<sequence>MLDKVRDILELNDIPFDGHKDVVYCKFRPVGSKVKISYDSSSSSYKVFANELIQAMYTAFSFAFAFAVPHIFVGVEWNWVISALSIFTGTIAFTQLIFTQFKLLDLKQQLRQSGVYLR</sequence>
<dbReference type="OrthoDB" id="5879444at2"/>
<proteinExistence type="predicted"/>
<keyword evidence="3" id="KW-1185">Reference proteome</keyword>
<gene>
    <name evidence="2" type="ORF">JCM19235_2463</name>
</gene>
<dbReference type="AlphaFoldDB" id="A0A090RUE6"/>
<evidence type="ECO:0000313" key="3">
    <source>
        <dbReference type="Proteomes" id="UP000029228"/>
    </source>
</evidence>
<evidence type="ECO:0000313" key="2">
    <source>
        <dbReference type="EMBL" id="GAL19040.1"/>
    </source>
</evidence>
<feature type="transmembrane region" description="Helical" evidence="1">
    <location>
        <begin position="52"/>
        <end position="73"/>
    </location>
</feature>
<reference evidence="2 3" key="1">
    <citation type="submission" date="2014-09" db="EMBL/GenBank/DDBJ databases">
        <title>Vibrio maritimus JCM 19235. (C45) whole genome shotgun sequence.</title>
        <authorList>
            <person name="Sawabe T."/>
            <person name="Meirelles P."/>
            <person name="Nakanishi M."/>
            <person name="Sayaka M."/>
            <person name="Hattori M."/>
            <person name="Ohkuma M."/>
        </authorList>
    </citation>
    <scope>NUCLEOTIDE SEQUENCE [LARGE SCALE GENOMIC DNA]</scope>
    <source>
        <strain evidence="3">JCM19235</strain>
    </source>
</reference>
<keyword evidence="1" id="KW-0472">Membrane</keyword>
<organism evidence="2 3">
    <name type="scientific">Vibrio maritimus</name>
    <dbReference type="NCBI Taxonomy" id="990268"/>
    <lineage>
        <taxon>Bacteria</taxon>
        <taxon>Pseudomonadati</taxon>
        <taxon>Pseudomonadota</taxon>
        <taxon>Gammaproteobacteria</taxon>
        <taxon>Vibrionales</taxon>
        <taxon>Vibrionaceae</taxon>
        <taxon>Vibrio</taxon>
    </lineage>
</organism>
<comment type="caution">
    <text evidence="2">The sequence shown here is derived from an EMBL/GenBank/DDBJ whole genome shotgun (WGS) entry which is preliminary data.</text>
</comment>
<feature type="transmembrane region" description="Helical" evidence="1">
    <location>
        <begin position="79"/>
        <end position="98"/>
    </location>
</feature>
<dbReference type="Proteomes" id="UP000029228">
    <property type="component" value="Unassembled WGS sequence"/>
</dbReference>
<dbReference type="STRING" id="990268.JCM19235_2463"/>
<keyword evidence="1" id="KW-1133">Transmembrane helix</keyword>
<evidence type="ECO:0000256" key="1">
    <source>
        <dbReference type="SAM" id="Phobius"/>
    </source>
</evidence>
<name>A0A090RUE6_9VIBR</name>
<dbReference type="EMBL" id="BBMR01000003">
    <property type="protein sequence ID" value="GAL19040.1"/>
    <property type="molecule type" value="Genomic_DNA"/>
</dbReference>